<dbReference type="EMBL" id="CAJOBJ010371659">
    <property type="protein sequence ID" value="CAF5223700.1"/>
    <property type="molecule type" value="Genomic_DNA"/>
</dbReference>
<dbReference type="AlphaFoldDB" id="A0A8S3K5B1"/>
<dbReference type="EMBL" id="CAJOBI010357522">
    <property type="protein sequence ID" value="CAF5224662.1"/>
    <property type="molecule type" value="Genomic_DNA"/>
</dbReference>
<feature type="non-terminal residue" evidence="3">
    <location>
        <position position="1"/>
    </location>
</feature>
<evidence type="ECO:0000313" key="1">
    <source>
        <dbReference type="EMBL" id="CAF5169641.1"/>
    </source>
</evidence>
<organism evidence="3 4">
    <name type="scientific">Rotaria magnacalcarata</name>
    <dbReference type="NCBI Taxonomy" id="392030"/>
    <lineage>
        <taxon>Eukaryota</taxon>
        <taxon>Metazoa</taxon>
        <taxon>Spiralia</taxon>
        <taxon>Gnathifera</taxon>
        <taxon>Rotifera</taxon>
        <taxon>Eurotatoria</taxon>
        <taxon>Bdelloidea</taxon>
        <taxon>Philodinida</taxon>
        <taxon>Philodinidae</taxon>
        <taxon>Rotaria</taxon>
    </lineage>
</organism>
<dbReference type="Proteomes" id="UP000681720">
    <property type="component" value="Unassembled WGS sequence"/>
</dbReference>
<dbReference type="Proteomes" id="UP000676336">
    <property type="component" value="Unassembled WGS sequence"/>
</dbReference>
<evidence type="ECO:0000313" key="2">
    <source>
        <dbReference type="EMBL" id="CAF5223700.1"/>
    </source>
</evidence>
<name>A0A8S3K5B1_9BILA</name>
<comment type="caution">
    <text evidence="3">The sequence shown here is derived from an EMBL/GenBank/DDBJ whole genome shotgun (WGS) entry which is preliminary data.</text>
</comment>
<sequence length="39" mass="4299">VINAYSSGVQAHKELLRKNGLTPDAVEDMIDEVHDAYAK</sequence>
<dbReference type="Proteomes" id="UP000681967">
    <property type="component" value="Unassembled WGS sequence"/>
</dbReference>
<dbReference type="EMBL" id="CAJOBH010279098">
    <property type="protein sequence ID" value="CAF5169641.1"/>
    <property type="molecule type" value="Genomic_DNA"/>
</dbReference>
<protein>
    <submittedName>
        <fullName evidence="3">Uncharacterized protein</fullName>
    </submittedName>
</protein>
<accession>A0A8S3K5B1</accession>
<evidence type="ECO:0000313" key="4">
    <source>
        <dbReference type="Proteomes" id="UP000676336"/>
    </source>
</evidence>
<evidence type="ECO:0000313" key="3">
    <source>
        <dbReference type="EMBL" id="CAF5224662.1"/>
    </source>
</evidence>
<gene>
    <name evidence="1" type="ORF">BYL167_LOCUS76973</name>
    <name evidence="2" type="ORF">GIL414_LOCUS85714</name>
    <name evidence="3" type="ORF">SMN809_LOCUS83915</name>
</gene>
<reference evidence="3" key="1">
    <citation type="submission" date="2021-02" db="EMBL/GenBank/DDBJ databases">
        <authorList>
            <person name="Nowell W R."/>
        </authorList>
    </citation>
    <scope>NUCLEOTIDE SEQUENCE</scope>
</reference>
<proteinExistence type="predicted"/>